<evidence type="ECO:0000313" key="3">
    <source>
        <dbReference type="Proteomes" id="UP001642360"/>
    </source>
</evidence>
<dbReference type="AlphaFoldDB" id="A0ABC8TXH1"/>
<evidence type="ECO:0000259" key="1">
    <source>
        <dbReference type="Pfam" id="PF00646"/>
    </source>
</evidence>
<dbReference type="InterPro" id="IPR001810">
    <property type="entry name" value="F-box_dom"/>
</dbReference>
<feature type="domain" description="F-box" evidence="1">
    <location>
        <begin position="25"/>
        <end position="59"/>
    </location>
</feature>
<dbReference type="Proteomes" id="UP001642360">
    <property type="component" value="Unassembled WGS sequence"/>
</dbReference>
<protein>
    <recommendedName>
        <fullName evidence="1">F-box domain-containing protein</fullName>
    </recommendedName>
</protein>
<dbReference type="InterPro" id="IPR032675">
    <property type="entry name" value="LRR_dom_sf"/>
</dbReference>
<dbReference type="SUPFAM" id="SSF52047">
    <property type="entry name" value="RNI-like"/>
    <property type="match status" value="1"/>
</dbReference>
<dbReference type="EMBL" id="CAUOFW020005946">
    <property type="protein sequence ID" value="CAK9172243.1"/>
    <property type="molecule type" value="Genomic_DNA"/>
</dbReference>
<dbReference type="PANTHER" id="PTHR13382:SF16">
    <property type="entry name" value="F-BOX PROTEIN SKIP28"/>
    <property type="match status" value="1"/>
</dbReference>
<gene>
    <name evidence="2" type="ORF">ILEXP_LOCUS41885</name>
</gene>
<evidence type="ECO:0000313" key="2">
    <source>
        <dbReference type="EMBL" id="CAK9172243.1"/>
    </source>
</evidence>
<dbReference type="Pfam" id="PF00646">
    <property type="entry name" value="F-box"/>
    <property type="match status" value="1"/>
</dbReference>
<reference evidence="2 3" key="1">
    <citation type="submission" date="2024-02" db="EMBL/GenBank/DDBJ databases">
        <authorList>
            <person name="Vignale AGUSTIN F."/>
            <person name="Sosa J E."/>
            <person name="Modenutti C."/>
        </authorList>
    </citation>
    <scope>NUCLEOTIDE SEQUENCE [LARGE SCALE GENOMIC DNA]</scope>
</reference>
<dbReference type="InterPro" id="IPR050648">
    <property type="entry name" value="F-box_LRR-repeat"/>
</dbReference>
<dbReference type="PANTHER" id="PTHR13382">
    <property type="entry name" value="MITOCHONDRIAL ATP SYNTHASE COUPLING FACTOR B"/>
    <property type="match status" value="1"/>
</dbReference>
<name>A0ABC8TXH1_9AQUA</name>
<sequence>MEIPYAPENKENSVPDDDYLQFGPPHEAMFFVLAYLPLLELLAMSQVCRSVRDALSNDILPWINITVYKPLSQRLSDDILMKFASKANGKLTTLALINCEKITDEGLQRVISKNPLINKLYFPACTSLTPEGIIRAVEALTKHNHQILHSIRLKINGIHNMKKDQLETLRSLIGLKQTQQQQEKRRNLYHKHNTFSTSTFGHEEDKCSIDVDICPKCNEVRMVFDCPMDRCERQRQNLRRECRGCCFCIPRCEECGQCIESDDWEEAACTDNLCSGCWLQLPKCNFCNRPYCNQHANQKCSVPGSSGFFSEASVLHVAGVWQTRIISGHLQFRCYY</sequence>
<accession>A0ABC8TXH1</accession>
<comment type="caution">
    <text evidence="2">The sequence shown here is derived from an EMBL/GenBank/DDBJ whole genome shotgun (WGS) entry which is preliminary data.</text>
</comment>
<organism evidence="2 3">
    <name type="scientific">Ilex paraguariensis</name>
    <name type="common">yerba mate</name>
    <dbReference type="NCBI Taxonomy" id="185542"/>
    <lineage>
        <taxon>Eukaryota</taxon>
        <taxon>Viridiplantae</taxon>
        <taxon>Streptophyta</taxon>
        <taxon>Embryophyta</taxon>
        <taxon>Tracheophyta</taxon>
        <taxon>Spermatophyta</taxon>
        <taxon>Magnoliopsida</taxon>
        <taxon>eudicotyledons</taxon>
        <taxon>Gunneridae</taxon>
        <taxon>Pentapetalae</taxon>
        <taxon>asterids</taxon>
        <taxon>campanulids</taxon>
        <taxon>Aquifoliales</taxon>
        <taxon>Aquifoliaceae</taxon>
        <taxon>Ilex</taxon>
    </lineage>
</organism>
<proteinExistence type="predicted"/>
<dbReference type="InterPro" id="IPR036047">
    <property type="entry name" value="F-box-like_dom_sf"/>
</dbReference>
<dbReference type="SUPFAM" id="SSF81383">
    <property type="entry name" value="F-box domain"/>
    <property type="match status" value="1"/>
</dbReference>
<keyword evidence="3" id="KW-1185">Reference proteome</keyword>
<dbReference type="Gene3D" id="3.80.10.10">
    <property type="entry name" value="Ribonuclease Inhibitor"/>
    <property type="match status" value="1"/>
</dbReference>